<evidence type="ECO:0000313" key="5">
    <source>
        <dbReference type="Proteomes" id="UP000326671"/>
    </source>
</evidence>
<keyword evidence="5" id="KW-1185">Reference proteome</keyword>
<protein>
    <submittedName>
        <fullName evidence="4">Esterase</fullName>
    </submittedName>
</protein>
<evidence type="ECO:0000256" key="2">
    <source>
        <dbReference type="ARBA" id="ARBA00022801"/>
    </source>
</evidence>
<dbReference type="EMBL" id="VYKL01000062">
    <property type="protein sequence ID" value="KAA9012292.1"/>
    <property type="molecule type" value="Genomic_DNA"/>
</dbReference>
<evidence type="ECO:0000256" key="1">
    <source>
        <dbReference type="ARBA" id="ARBA00006499"/>
    </source>
</evidence>
<evidence type="ECO:0000259" key="3">
    <source>
        <dbReference type="Pfam" id="PF02230"/>
    </source>
</evidence>
<comment type="similarity">
    <text evidence="1">Belongs to the AB hydrolase superfamily. AB hydrolase 2 family.</text>
</comment>
<dbReference type="Gene3D" id="3.40.50.1820">
    <property type="entry name" value="alpha/beta hydrolase"/>
    <property type="match status" value="1"/>
</dbReference>
<dbReference type="SUPFAM" id="SSF53474">
    <property type="entry name" value="alpha/beta-Hydrolases"/>
    <property type="match status" value="1"/>
</dbReference>
<dbReference type="Pfam" id="PF02230">
    <property type="entry name" value="Abhydrolase_2"/>
    <property type="match status" value="1"/>
</dbReference>
<sequence length="228" mass="26283">MNSTYKYEVQLPEKMENGKKYPVIFALHGIGYEEQSMLNLIDELKEDYILIGIQGNLTYENGYAYYYLKNYGKPERELFDSSMEKLKNFIEEASNHYPIDPDRKYLIGFSQGAILSMSLALILGDSIKGVIPMNGYIPQFVKEEYTLKSIAHLSVFLCQGATDPIFPLNIGQENYDYLFEKARSVKYTIYPTAHEVSDNNKQDVVAWLRQELETNTQNMGLNQFVSKD</sequence>
<reference evidence="4 5" key="1">
    <citation type="submission" date="2019-09" db="EMBL/GenBank/DDBJ databases">
        <title>Whole genome sequences of isolates from the Mars Exploration Rovers.</title>
        <authorList>
            <person name="Seuylemezian A."/>
            <person name="Vaishampayan P."/>
        </authorList>
    </citation>
    <scope>NUCLEOTIDE SEQUENCE [LARGE SCALE GENOMIC DNA]</scope>
    <source>
        <strain evidence="4 5">MER_TA_151</strain>
    </source>
</reference>
<accession>A0A5J5GY41</accession>
<dbReference type="InterPro" id="IPR050565">
    <property type="entry name" value="LYPA1-2/EST-like"/>
</dbReference>
<feature type="domain" description="Phospholipase/carboxylesterase/thioesterase" evidence="3">
    <location>
        <begin position="20"/>
        <end position="209"/>
    </location>
</feature>
<comment type="caution">
    <text evidence="4">The sequence shown here is derived from an EMBL/GenBank/DDBJ whole genome shotgun (WGS) entry which is preliminary data.</text>
</comment>
<gene>
    <name evidence="4" type="ORF">F4V44_25880</name>
</gene>
<proteinExistence type="inferred from homology"/>
<dbReference type="OrthoDB" id="9795555at2"/>
<dbReference type="PANTHER" id="PTHR10655">
    <property type="entry name" value="LYSOPHOSPHOLIPASE-RELATED"/>
    <property type="match status" value="1"/>
</dbReference>
<dbReference type="RefSeq" id="WP_150442860.1">
    <property type="nucleotide sequence ID" value="NZ_VYKL01000062.1"/>
</dbReference>
<evidence type="ECO:0000313" key="4">
    <source>
        <dbReference type="EMBL" id="KAA9012292.1"/>
    </source>
</evidence>
<dbReference type="InterPro" id="IPR003140">
    <property type="entry name" value="PLipase/COase/thioEstase"/>
</dbReference>
<dbReference type="InterPro" id="IPR029058">
    <property type="entry name" value="AB_hydrolase_fold"/>
</dbReference>
<dbReference type="Proteomes" id="UP000326671">
    <property type="component" value="Unassembled WGS sequence"/>
</dbReference>
<organism evidence="4 5">
    <name type="scientific">Niallia endozanthoxylica</name>
    <dbReference type="NCBI Taxonomy" id="2036016"/>
    <lineage>
        <taxon>Bacteria</taxon>
        <taxon>Bacillati</taxon>
        <taxon>Bacillota</taxon>
        <taxon>Bacilli</taxon>
        <taxon>Bacillales</taxon>
        <taxon>Bacillaceae</taxon>
        <taxon>Niallia</taxon>
    </lineage>
</organism>
<dbReference type="AlphaFoldDB" id="A0A5J5GY41"/>
<keyword evidence="2" id="KW-0378">Hydrolase</keyword>
<dbReference type="GO" id="GO:0016787">
    <property type="term" value="F:hydrolase activity"/>
    <property type="evidence" value="ECO:0007669"/>
    <property type="project" value="UniProtKB-KW"/>
</dbReference>
<name>A0A5J5GY41_9BACI</name>
<dbReference type="PANTHER" id="PTHR10655:SF17">
    <property type="entry name" value="LYSOPHOSPHOLIPASE-LIKE PROTEIN 1"/>
    <property type="match status" value="1"/>
</dbReference>